<dbReference type="Gene3D" id="3.40.50.300">
    <property type="entry name" value="P-loop containing nucleotide triphosphate hydrolases"/>
    <property type="match status" value="1"/>
</dbReference>
<evidence type="ECO:0000256" key="5">
    <source>
        <dbReference type="ARBA" id="ARBA00022741"/>
    </source>
</evidence>
<organism evidence="13 14">
    <name type="scientific">Streptococcus gallolyticus</name>
    <dbReference type="NCBI Taxonomy" id="315405"/>
    <lineage>
        <taxon>Bacteria</taxon>
        <taxon>Bacillati</taxon>
        <taxon>Bacillota</taxon>
        <taxon>Bacilli</taxon>
        <taxon>Lactobacillales</taxon>
        <taxon>Streptococcaceae</taxon>
        <taxon>Streptococcus</taxon>
    </lineage>
</organism>
<dbReference type="InterPro" id="IPR027417">
    <property type="entry name" value="P-loop_NTPase"/>
</dbReference>
<comment type="subcellular location">
    <subcellularLocation>
        <location evidence="1">Cell membrane</location>
        <topology evidence="1">Peripheral membrane protein</topology>
    </subcellularLocation>
</comment>
<comment type="function">
    <text evidence="11">Part of the ABC transporter FtsEX involved in cellular division. Has ATPase activity. Essential for cell division and viability.</text>
</comment>
<keyword evidence="5" id="KW-0547">Nucleotide-binding</keyword>
<keyword evidence="4" id="KW-1003">Cell membrane</keyword>
<proteinExistence type="inferred from homology"/>
<gene>
    <name evidence="13" type="ORF">BN963_SGAL_01657</name>
</gene>
<evidence type="ECO:0000259" key="12">
    <source>
        <dbReference type="PROSITE" id="PS50893"/>
    </source>
</evidence>
<comment type="catalytic activity">
    <reaction evidence="10">
        <text>ATP + H2O = ADP + phosphate + H(+)</text>
        <dbReference type="Rhea" id="RHEA:13065"/>
        <dbReference type="ChEBI" id="CHEBI:15377"/>
        <dbReference type="ChEBI" id="CHEBI:15378"/>
        <dbReference type="ChEBI" id="CHEBI:30616"/>
        <dbReference type="ChEBI" id="CHEBI:43474"/>
        <dbReference type="ChEBI" id="CHEBI:456216"/>
    </reaction>
</comment>
<evidence type="ECO:0000256" key="6">
    <source>
        <dbReference type="ARBA" id="ARBA00022840"/>
    </source>
</evidence>
<dbReference type="SUPFAM" id="SSF52540">
    <property type="entry name" value="P-loop containing nucleoside triphosphate hydrolases"/>
    <property type="match status" value="1"/>
</dbReference>
<dbReference type="Pfam" id="PF09383">
    <property type="entry name" value="NIL"/>
    <property type="match status" value="1"/>
</dbReference>
<dbReference type="SMART" id="SM00930">
    <property type="entry name" value="NIL"/>
    <property type="match status" value="1"/>
</dbReference>
<dbReference type="InterPro" id="IPR003593">
    <property type="entry name" value="AAA+_ATPase"/>
</dbReference>
<dbReference type="AlphaFoldDB" id="A0A060RL54"/>
<dbReference type="Gene3D" id="3.30.70.260">
    <property type="match status" value="1"/>
</dbReference>
<evidence type="ECO:0000256" key="1">
    <source>
        <dbReference type="ARBA" id="ARBA00004202"/>
    </source>
</evidence>
<sequence length="335" mass="36854">MVKNVFELENISKTYKNDGKEFVALEDVSLSIREGEIFGIIGMSGAGKSTLVRTLNRLEEVSAGTVKFYGNDLASLKTGELRNVRHSISMIFQNFNLLQQRTVIQNVEQPLRIAGVDKAKRREIAEEMLAIVGLSDKKNAYPERLSGGQKQRVAIARALAAAPKVLLCDEATSALDPKITGEILELLKEINEKRKLTIVIITHEMSVVEKICDRVAIIDNGKLAEIGEVKEVFRAPQSKAARKLVFPTNPFDPSKPDGRLIRIVFDGLAASEPFIANLVETTGKKVNILSANTKSVGGIGYGQMVLELPPEVDDQEVIIDFLKKNGLSLSEVVRE</sequence>
<dbReference type="InterPro" id="IPR050086">
    <property type="entry name" value="MetN_ABC_transporter-like"/>
</dbReference>
<evidence type="ECO:0000256" key="4">
    <source>
        <dbReference type="ARBA" id="ARBA00022475"/>
    </source>
</evidence>
<evidence type="ECO:0000256" key="8">
    <source>
        <dbReference type="ARBA" id="ARBA00022970"/>
    </source>
</evidence>
<keyword evidence="9" id="KW-0472">Membrane</keyword>
<dbReference type="GO" id="GO:0016887">
    <property type="term" value="F:ATP hydrolysis activity"/>
    <property type="evidence" value="ECO:0007669"/>
    <property type="project" value="InterPro"/>
</dbReference>
<keyword evidence="6 13" id="KW-0067">ATP-binding</keyword>
<comment type="similarity">
    <text evidence="2">Belongs to the ABC transporter superfamily.</text>
</comment>
<dbReference type="PROSITE" id="PS50893">
    <property type="entry name" value="ABC_TRANSPORTER_2"/>
    <property type="match status" value="1"/>
</dbReference>
<dbReference type="InterPro" id="IPR018449">
    <property type="entry name" value="NIL_domain"/>
</dbReference>
<evidence type="ECO:0000256" key="11">
    <source>
        <dbReference type="ARBA" id="ARBA00055994"/>
    </source>
</evidence>
<dbReference type="GO" id="GO:0006865">
    <property type="term" value="P:amino acid transport"/>
    <property type="evidence" value="ECO:0007669"/>
    <property type="project" value="UniProtKB-KW"/>
</dbReference>
<dbReference type="SMART" id="SM00382">
    <property type="entry name" value="AAA"/>
    <property type="match status" value="1"/>
</dbReference>
<dbReference type="PANTHER" id="PTHR43166">
    <property type="entry name" value="AMINO ACID IMPORT ATP-BINDING PROTEIN"/>
    <property type="match status" value="1"/>
</dbReference>
<keyword evidence="8" id="KW-0029">Amino-acid transport</keyword>
<evidence type="ECO:0000256" key="2">
    <source>
        <dbReference type="ARBA" id="ARBA00005417"/>
    </source>
</evidence>
<dbReference type="Proteomes" id="UP000027584">
    <property type="component" value="Unassembled WGS sequence"/>
</dbReference>
<evidence type="ECO:0000256" key="7">
    <source>
        <dbReference type="ARBA" id="ARBA00022967"/>
    </source>
</evidence>
<dbReference type="EMBL" id="CCBC010000187">
    <property type="protein sequence ID" value="CDO18459.1"/>
    <property type="molecule type" value="Genomic_DNA"/>
</dbReference>
<evidence type="ECO:0000256" key="9">
    <source>
        <dbReference type="ARBA" id="ARBA00023136"/>
    </source>
</evidence>
<accession>A0A060RL54</accession>
<dbReference type="GO" id="GO:0005886">
    <property type="term" value="C:plasma membrane"/>
    <property type="evidence" value="ECO:0007669"/>
    <property type="project" value="UniProtKB-SubCell"/>
</dbReference>
<protein>
    <submittedName>
        <fullName evidence="13">Putative ABC-type metal ion transport system, ATP-binding component</fullName>
    </submittedName>
</protein>
<comment type="caution">
    <text evidence="13">The sequence shown here is derived from an EMBL/GenBank/DDBJ whole genome shotgun (WGS) entry which is preliminary data.</text>
</comment>
<dbReference type="InterPro" id="IPR045865">
    <property type="entry name" value="ACT-like_dom_sf"/>
</dbReference>
<feature type="domain" description="ABC transporter" evidence="12">
    <location>
        <begin position="6"/>
        <end position="245"/>
    </location>
</feature>
<dbReference type="InterPro" id="IPR017871">
    <property type="entry name" value="ABC_transporter-like_CS"/>
</dbReference>
<dbReference type="Pfam" id="PF00005">
    <property type="entry name" value="ABC_tran"/>
    <property type="match status" value="1"/>
</dbReference>
<keyword evidence="3" id="KW-0813">Transport</keyword>
<dbReference type="PANTHER" id="PTHR43166:SF30">
    <property type="entry name" value="METHIONINE IMPORT ATP-BINDING PROTEIN METN"/>
    <property type="match status" value="1"/>
</dbReference>
<dbReference type="GO" id="GO:0005524">
    <property type="term" value="F:ATP binding"/>
    <property type="evidence" value="ECO:0007669"/>
    <property type="project" value="UniProtKB-KW"/>
</dbReference>
<dbReference type="PROSITE" id="PS00211">
    <property type="entry name" value="ABC_TRANSPORTER_1"/>
    <property type="match status" value="1"/>
</dbReference>
<reference evidence="13 14" key="2">
    <citation type="submission" date="2014-05" db="EMBL/GenBank/DDBJ databases">
        <title>Genome sequence of Streptococcus gallolyticus.</title>
        <authorList>
            <person name="Del Campo R."/>
        </authorList>
    </citation>
    <scope>NUCLEOTIDE SEQUENCE [LARGE SCALE GENOMIC DNA]</scope>
    <source>
        <strain evidence="13 14">LMG17956</strain>
    </source>
</reference>
<dbReference type="FunFam" id="3.40.50.300:FF:000056">
    <property type="entry name" value="Cell division ATP-binding protein FtsE"/>
    <property type="match status" value="1"/>
</dbReference>
<evidence type="ECO:0000256" key="3">
    <source>
        <dbReference type="ARBA" id="ARBA00022448"/>
    </source>
</evidence>
<keyword evidence="7" id="KW-1278">Translocase</keyword>
<dbReference type="InterPro" id="IPR003439">
    <property type="entry name" value="ABC_transporter-like_ATP-bd"/>
</dbReference>
<name>A0A060RL54_9STRE</name>
<evidence type="ECO:0000313" key="14">
    <source>
        <dbReference type="Proteomes" id="UP000027584"/>
    </source>
</evidence>
<evidence type="ECO:0000256" key="10">
    <source>
        <dbReference type="ARBA" id="ARBA00049360"/>
    </source>
</evidence>
<reference evidence="13 14" key="1">
    <citation type="submission" date="2014-02" db="EMBL/GenBank/DDBJ databases">
        <authorList>
            <person name="Manrique M."/>
        </authorList>
    </citation>
    <scope>NUCLEOTIDE SEQUENCE [LARGE SCALE GENOMIC DNA]</scope>
    <source>
        <strain evidence="13 14">LMG17956</strain>
    </source>
</reference>
<evidence type="ECO:0000313" key="13">
    <source>
        <dbReference type="EMBL" id="CDO18459.1"/>
    </source>
</evidence>
<dbReference type="SUPFAM" id="SSF55021">
    <property type="entry name" value="ACT-like"/>
    <property type="match status" value="1"/>
</dbReference>